<feature type="compositionally biased region" description="Basic and acidic residues" evidence="1">
    <location>
        <begin position="98"/>
        <end position="116"/>
    </location>
</feature>
<feature type="compositionally biased region" description="Basic residues" evidence="1">
    <location>
        <begin position="469"/>
        <end position="478"/>
    </location>
</feature>
<feature type="compositionally biased region" description="Acidic residues" evidence="1">
    <location>
        <begin position="121"/>
        <end position="138"/>
    </location>
</feature>
<feature type="region of interest" description="Disordered" evidence="1">
    <location>
        <begin position="1"/>
        <end position="81"/>
    </location>
</feature>
<accession>A0A2J6RFL2</accession>
<protein>
    <submittedName>
        <fullName evidence="2">Uncharacterized protein</fullName>
    </submittedName>
</protein>
<dbReference type="OrthoDB" id="4838114at2759"/>
<feature type="compositionally biased region" description="Basic and acidic residues" evidence="1">
    <location>
        <begin position="139"/>
        <end position="150"/>
    </location>
</feature>
<dbReference type="AlphaFoldDB" id="A0A2J6RFL2"/>
<sequence>MPLLTTMDSLRENGHEKHSVLAQHQGTEDLREEGVQDSRYEHFDQDDQDEGMDSDSSIMHRGRPKKPVKTPVVPQRSEKRASRLLENVMLELQNLDGSRQKEEDKISIVQESDPHELYLSSEEDASFSDYDDSFSDFEEGTHSEDAEATRKSSSRASSRKSQEDTARVVSFVSVKPVIVDIYLPNTSPSSADKRLSLNLEKLASFNTTPKTSPQKSTRRPTPLKLYPAFRRMSISSIASLSSSSPSSTTGHPYAASTTDLALMSSTTNTLPPRKSSRLASNLTSLVTNTKNSFQSASQSAHTFLNSDPFATPTSVTSMSTSYIPPSKKVNNNIVEEKEEQTPKTPTSAWKRSFLSKARKPSMPKLSLAYTAGVVRPRENSDASNPPTEQEKEEKVSSEPTETAESGRESLRISTVLPQTSSSESTKSEAKDDKKVKYEEVIQDAGEVIKSPASIPTPKERRAMAFGRLVRTKSGKGRPVKPQVST</sequence>
<dbReference type="Proteomes" id="UP000235786">
    <property type="component" value="Unassembled WGS sequence"/>
</dbReference>
<reference evidence="2 3" key="1">
    <citation type="submission" date="2016-04" db="EMBL/GenBank/DDBJ databases">
        <title>A degradative enzymes factory behind the ericoid mycorrhizal symbiosis.</title>
        <authorList>
            <consortium name="DOE Joint Genome Institute"/>
            <person name="Martino E."/>
            <person name="Morin E."/>
            <person name="Grelet G."/>
            <person name="Kuo A."/>
            <person name="Kohler A."/>
            <person name="Daghino S."/>
            <person name="Barry K."/>
            <person name="Choi C."/>
            <person name="Cichocki N."/>
            <person name="Clum A."/>
            <person name="Copeland A."/>
            <person name="Hainaut M."/>
            <person name="Haridas S."/>
            <person name="Labutti K."/>
            <person name="Lindquist E."/>
            <person name="Lipzen A."/>
            <person name="Khouja H.-R."/>
            <person name="Murat C."/>
            <person name="Ohm R."/>
            <person name="Olson A."/>
            <person name="Spatafora J."/>
            <person name="Veneault-Fourrey C."/>
            <person name="Henrissat B."/>
            <person name="Grigoriev I."/>
            <person name="Martin F."/>
            <person name="Perotto S."/>
        </authorList>
    </citation>
    <scope>NUCLEOTIDE SEQUENCE [LARGE SCALE GENOMIC DNA]</scope>
    <source>
        <strain evidence="2 3">F</strain>
    </source>
</reference>
<feature type="region of interest" description="Disordered" evidence="1">
    <location>
        <begin position="93"/>
        <end position="166"/>
    </location>
</feature>
<gene>
    <name evidence="2" type="ORF">L207DRAFT_531614</name>
</gene>
<name>A0A2J6RFL2_HYAVF</name>
<feature type="compositionally biased region" description="Basic and acidic residues" evidence="1">
    <location>
        <begin position="9"/>
        <end position="19"/>
    </location>
</feature>
<dbReference type="STRING" id="1149755.A0A2J6RFL2"/>
<organism evidence="2 3">
    <name type="scientific">Hyaloscypha variabilis (strain UAMH 11265 / GT02V1 / F)</name>
    <name type="common">Meliniomyces variabilis</name>
    <dbReference type="NCBI Taxonomy" id="1149755"/>
    <lineage>
        <taxon>Eukaryota</taxon>
        <taxon>Fungi</taxon>
        <taxon>Dikarya</taxon>
        <taxon>Ascomycota</taxon>
        <taxon>Pezizomycotina</taxon>
        <taxon>Leotiomycetes</taxon>
        <taxon>Helotiales</taxon>
        <taxon>Hyaloscyphaceae</taxon>
        <taxon>Hyaloscypha</taxon>
        <taxon>Hyaloscypha variabilis</taxon>
    </lineage>
</organism>
<feature type="region of interest" description="Disordered" evidence="1">
    <location>
        <begin position="336"/>
        <end position="355"/>
    </location>
</feature>
<proteinExistence type="predicted"/>
<evidence type="ECO:0000313" key="3">
    <source>
        <dbReference type="Proteomes" id="UP000235786"/>
    </source>
</evidence>
<dbReference type="EMBL" id="KZ613949">
    <property type="protein sequence ID" value="PMD37304.1"/>
    <property type="molecule type" value="Genomic_DNA"/>
</dbReference>
<evidence type="ECO:0000256" key="1">
    <source>
        <dbReference type="SAM" id="MobiDB-lite"/>
    </source>
</evidence>
<feature type="compositionally biased region" description="Basic and acidic residues" evidence="1">
    <location>
        <begin position="26"/>
        <end position="45"/>
    </location>
</feature>
<keyword evidence="3" id="KW-1185">Reference proteome</keyword>
<feature type="compositionally biased region" description="Basic and acidic residues" evidence="1">
    <location>
        <begin position="425"/>
        <end position="435"/>
    </location>
</feature>
<feature type="region of interest" description="Disordered" evidence="1">
    <location>
        <begin position="466"/>
        <end position="485"/>
    </location>
</feature>
<evidence type="ECO:0000313" key="2">
    <source>
        <dbReference type="EMBL" id="PMD37304.1"/>
    </source>
</evidence>
<feature type="region of interest" description="Disordered" evidence="1">
    <location>
        <begin position="368"/>
        <end position="435"/>
    </location>
</feature>